<evidence type="ECO:0000313" key="2">
    <source>
        <dbReference type="Proteomes" id="UP001379949"/>
    </source>
</evidence>
<dbReference type="RefSeq" id="WP_341566027.1">
    <property type="nucleotide sequence ID" value="NZ_JBAKAR010000001.1"/>
</dbReference>
<evidence type="ECO:0008006" key="3">
    <source>
        <dbReference type="Google" id="ProtNLM"/>
    </source>
</evidence>
<organism evidence="1 2">
    <name type="scientific">Marinomonas arenicola</name>
    <dbReference type="NCBI Taxonomy" id="569601"/>
    <lineage>
        <taxon>Bacteria</taxon>
        <taxon>Pseudomonadati</taxon>
        <taxon>Pseudomonadota</taxon>
        <taxon>Gammaproteobacteria</taxon>
        <taxon>Oceanospirillales</taxon>
        <taxon>Oceanospirillaceae</taxon>
        <taxon>Marinomonas</taxon>
    </lineage>
</organism>
<dbReference type="EMBL" id="JBAKAR010000001">
    <property type="protein sequence ID" value="MEL0611670.1"/>
    <property type="molecule type" value="Genomic_DNA"/>
</dbReference>
<name>A0ABU9G1Q5_9GAMM</name>
<accession>A0ABU9G1Q5</accession>
<dbReference type="Gene3D" id="3.10.180.10">
    <property type="entry name" value="2,3-Dihydroxybiphenyl 1,2-Dioxygenase, domain 1"/>
    <property type="match status" value="1"/>
</dbReference>
<protein>
    <recommendedName>
        <fullName evidence="3">VOC family protein</fullName>
    </recommendedName>
</protein>
<keyword evidence="2" id="KW-1185">Reference proteome</keyword>
<proteinExistence type="predicted"/>
<sequence length="124" mass="13757">MSQHTVFVENLTDASSYYHSVFGLLPNAENNHSESALSVCLSSTESIKQGLTLLLIEDESAAADALKIIKPMPAIEWKSEQFWDDYHAFSGFGVVFESLPDEQDSHVQVCFIDGYGVRWQLVGA</sequence>
<dbReference type="InterPro" id="IPR029068">
    <property type="entry name" value="Glyas_Bleomycin-R_OHBP_Dase"/>
</dbReference>
<dbReference type="Proteomes" id="UP001379949">
    <property type="component" value="Unassembled WGS sequence"/>
</dbReference>
<comment type="caution">
    <text evidence="1">The sequence shown here is derived from an EMBL/GenBank/DDBJ whole genome shotgun (WGS) entry which is preliminary data.</text>
</comment>
<evidence type="ECO:0000313" key="1">
    <source>
        <dbReference type="EMBL" id="MEL0611670.1"/>
    </source>
</evidence>
<reference evidence="1 2" key="1">
    <citation type="submission" date="2024-02" db="EMBL/GenBank/DDBJ databases">
        <title>Bacteria isolated from the canopy kelp, Nereocystis luetkeana.</title>
        <authorList>
            <person name="Pfister C.A."/>
            <person name="Younker I.T."/>
            <person name="Light S.H."/>
        </authorList>
    </citation>
    <scope>NUCLEOTIDE SEQUENCE [LARGE SCALE GENOMIC DNA]</scope>
    <source>
        <strain evidence="1 2">TI.4.07</strain>
    </source>
</reference>
<gene>
    <name evidence="1" type="ORF">V6242_00830</name>
</gene>